<feature type="region of interest" description="Disordered" evidence="4">
    <location>
        <begin position="1"/>
        <end position="26"/>
    </location>
</feature>
<dbReference type="InterPro" id="IPR038765">
    <property type="entry name" value="Papain-like_cys_pep_sf"/>
</dbReference>
<keyword evidence="2" id="KW-0645">Protease</keyword>
<evidence type="ECO:0000313" key="7">
    <source>
        <dbReference type="Proteomes" id="UP000800035"/>
    </source>
</evidence>
<dbReference type="EMBL" id="ML976987">
    <property type="protein sequence ID" value="KAF1958277.1"/>
    <property type="molecule type" value="Genomic_DNA"/>
</dbReference>
<protein>
    <recommendedName>
        <fullName evidence="5">Ubiquitin-like protease family profile domain-containing protein</fullName>
    </recommendedName>
</protein>
<evidence type="ECO:0000256" key="2">
    <source>
        <dbReference type="ARBA" id="ARBA00022670"/>
    </source>
</evidence>
<feature type="compositionally biased region" description="Acidic residues" evidence="4">
    <location>
        <begin position="475"/>
        <end position="486"/>
    </location>
</feature>
<dbReference type="GO" id="GO:0006508">
    <property type="term" value="P:proteolysis"/>
    <property type="evidence" value="ECO:0007669"/>
    <property type="project" value="UniProtKB-KW"/>
</dbReference>
<organism evidence="6 7">
    <name type="scientific">Byssothecium circinans</name>
    <dbReference type="NCBI Taxonomy" id="147558"/>
    <lineage>
        <taxon>Eukaryota</taxon>
        <taxon>Fungi</taxon>
        <taxon>Dikarya</taxon>
        <taxon>Ascomycota</taxon>
        <taxon>Pezizomycotina</taxon>
        <taxon>Dothideomycetes</taxon>
        <taxon>Pleosporomycetidae</taxon>
        <taxon>Pleosporales</taxon>
        <taxon>Massarineae</taxon>
        <taxon>Massarinaceae</taxon>
        <taxon>Byssothecium</taxon>
    </lineage>
</organism>
<keyword evidence="3" id="KW-0378">Hydrolase</keyword>
<dbReference type="SUPFAM" id="SSF54001">
    <property type="entry name" value="Cysteine proteinases"/>
    <property type="match status" value="1"/>
</dbReference>
<proteinExistence type="inferred from homology"/>
<name>A0A6A5UAZ9_9PLEO</name>
<dbReference type="Pfam" id="PF02902">
    <property type="entry name" value="Peptidase_C48"/>
    <property type="match status" value="1"/>
</dbReference>
<dbReference type="OrthoDB" id="3687719at2759"/>
<feature type="region of interest" description="Disordered" evidence="4">
    <location>
        <begin position="465"/>
        <end position="515"/>
    </location>
</feature>
<dbReference type="PROSITE" id="PS50600">
    <property type="entry name" value="ULP_PROTEASE"/>
    <property type="match status" value="1"/>
</dbReference>
<dbReference type="Gene3D" id="3.40.395.10">
    <property type="entry name" value="Adenoviral Proteinase, Chain A"/>
    <property type="match status" value="1"/>
</dbReference>
<accession>A0A6A5UAZ9</accession>
<evidence type="ECO:0000256" key="1">
    <source>
        <dbReference type="ARBA" id="ARBA00005234"/>
    </source>
</evidence>
<sequence length="515" mass="59018">MPVERNPYSELGMPPTPPPTITPEDGWKPVATDAHDGRSQIYSRTRRIYRTWSYRARLLMTSRGLDSGVYAPTQRTRPSLHNRRYSIEVLPDHGPDPDYNLWLGLAPIKHRETDEPIARAPNEPFPDQRRYKELGRVLDHCFPRIEGMFIELPKRSLTNEDFLTILMSDHPWEAWWRDSILDVALEMLSLRYNVEAYGIGIESSVTAQVLYWPGIEDDTSGNDYAGLSEYKSMFEDKKWIFIPINDGYVEKDGSSTHGAHWSLIAVDRVHLIAHYVDSLFVGNYYYRKVASIIATGLGRILGEEYKFSPEMYTPNQWTHNTFNGNDSGPCGPFVVTMIKHYVCHIIANQPGDIRLSIERGFAPYFERHFNSCDVRYDVGWQLAVLKRTHNAELLTCTWDKAVLKEPCRPDSTAVKIIESPRMFYEPTVSATYISNASEWYVWNDNVPPRPSTLYGDPYKNVPFGKNNSEVHSDSDTEMECSDDDDSVVVIITADEGPPTTEERKGKLKGKMEEKL</sequence>
<feature type="compositionally biased region" description="Basic and acidic residues" evidence="4">
    <location>
        <begin position="500"/>
        <end position="515"/>
    </location>
</feature>
<dbReference type="InterPro" id="IPR003653">
    <property type="entry name" value="Peptidase_C48_C"/>
</dbReference>
<evidence type="ECO:0000256" key="4">
    <source>
        <dbReference type="SAM" id="MobiDB-lite"/>
    </source>
</evidence>
<feature type="domain" description="Ubiquitin-like protease family profile" evidence="5">
    <location>
        <begin position="155"/>
        <end position="341"/>
    </location>
</feature>
<evidence type="ECO:0000313" key="6">
    <source>
        <dbReference type="EMBL" id="KAF1958277.1"/>
    </source>
</evidence>
<comment type="similarity">
    <text evidence="1">Belongs to the peptidase C48 family.</text>
</comment>
<keyword evidence="7" id="KW-1185">Reference proteome</keyword>
<evidence type="ECO:0000256" key="3">
    <source>
        <dbReference type="ARBA" id="ARBA00022801"/>
    </source>
</evidence>
<reference evidence="6" key="1">
    <citation type="journal article" date="2020" name="Stud. Mycol.">
        <title>101 Dothideomycetes genomes: a test case for predicting lifestyles and emergence of pathogens.</title>
        <authorList>
            <person name="Haridas S."/>
            <person name="Albert R."/>
            <person name="Binder M."/>
            <person name="Bloem J."/>
            <person name="Labutti K."/>
            <person name="Salamov A."/>
            <person name="Andreopoulos B."/>
            <person name="Baker S."/>
            <person name="Barry K."/>
            <person name="Bills G."/>
            <person name="Bluhm B."/>
            <person name="Cannon C."/>
            <person name="Castanera R."/>
            <person name="Culley D."/>
            <person name="Daum C."/>
            <person name="Ezra D."/>
            <person name="Gonzalez J."/>
            <person name="Henrissat B."/>
            <person name="Kuo A."/>
            <person name="Liang C."/>
            <person name="Lipzen A."/>
            <person name="Lutzoni F."/>
            <person name="Magnuson J."/>
            <person name="Mondo S."/>
            <person name="Nolan M."/>
            <person name="Ohm R."/>
            <person name="Pangilinan J."/>
            <person name="Park H.-J."/>
            <person name="Ramirez L."/>
            <person name="Alfaro M."/>
            <person name="Sun H."/>
            <person name="Tritt A."/>
            <person name="Yoshinaga Y."/>
            <person name="Zwiers L.-H."/>
            <person name="Turgeon B."/>
            <person name="Goodwin S."/>
            <person name="Spatafora J."/>
            <person name="Crous P."/>
            <person name="Grigoriev I."/>
        </authorList>
    </citation>
    <scope>NUCLEOTIDE SEQUENCE</scope>
    <source>
        <strain evidence="6">CBS 675.92</strain>
    </source>
</reference>
<evidence type="ECO:0000259" key="5">
    <source>
        <dbReference type="PROSITE" id="PS50600"/>
    </source>
</evidence>
<dbReference type="GO" id="GO:0008234">
    <property type="term" value="F:cysteine-type peptidase activity"/>
    <property type="evidence" value="ECO:0007669"/>
    <property type="project" value="InterPro"/>
</dbReference>
<gene>
    <name evidence="6" type="ORF">CC80DRAFT_546516</name>
</gene>
<dbReference type="GO" id="GO:0019783">
    <property type="term" value="F:ubiquitin-like protein peptidase activity"/>
    <property type="evidence" value="ECO:0007669"/>
    <property type="project" value="UniProtKB-ARBA"/>
</dbReference>
<dbReference type="Proteomes" id="UP000800035">
    <property type="component" value="Unassembled WGS sequence"/>
</dbReference>
<dbReference type="AlphaFoldDB" id="A0A6A5UAZ9"/>